<dbReference type="PROSITE" id="PS52040">
    <property type="entry name" value="TOPO_IIA"/>
    <property type="match status" value="1"/>
</dbReference>
<keyword evidence="6 7" id="KW-0413">Isomerase</keyword>
<comment type="similarity">
    <text evidence="2">Belongs to the type II topoisomerase GyrA/ParC subunit family.</text>
</comment>
<keyword evidence="4 7" id="KW-0799">Topoisomerase</keyword>
<dbReference type="EC" id="5.6.2.2" evidence="3"/>
<dbReference type="SUPFAM" id="SSF101904">
    <property type="entry name" value="GyrA/ParC C-terminal domain-like"/>
    <property type="match status" value="1"/>
</dbReference>
<evidence type="ECO:0000313" key="11">
    <source>
        <dbReference type="EMBL" id="MEK9499638.1"/>
    </source>
</evidence>
<dbReference type="InterPro" id="IPR013757">
    <property type="entry name" value="Topo_IIA_A_a_sf"/>
</dbReference>
<organism evidence="11 12">
    <name type="scientific">Gaopeijia maritima</name>
    <dbReference type="NCBI Taxonomy" id="3119007"/>
    <lineage>
        <taxon>Bacteria</taxon>
        <taxon>Pseudomonadati</taxon>
        <taxon>Gemmatimonadota</taxon>
        <taxon>Longimicrobiia</taxon>
        <taxon>Gaopeijiales</taxon>
        <taxon>Gaopeijiaceae</taxon>
        <taxon>Gaopeijia</taxon>
    </lineage>
</organism>
<dbReference type="Proteomes" id="UP001484239">
    <property type="component" value="Unassembled WGS sequence"/>
</dbReference>
<dbReference type="NCBIfam" id="TIGR01063">
    <property type="entry name" value="gyrA"/>
    <property type="match status" value="1"/>
</dbReference>
<dbReference type="NCBIfam" id="NF004044">
    <property type="entry name" value="PRK05561.1"/>
    <property type="match status" value="1"/>
</dbReference>
<evidence type="ECO:0000256" key="9">
    <source>
        <dbReference type="SAM" id="MobiDB-lite"/>
    </source>
</evidence>
<feature type="region of interest" description="Disordered" evidence="9">
    <location>
        <begin position="808"/>
        <end position="914"/>
    </location>
</feature>
<dbReference type="EMBL" id="JBBHLI010000001">
    <property type="protein sequence ID" value="MEK9499638.1"/>
    <property type="molecule type" value="Genomic_DNA"/>
</dbReference>
<evidence type="ECO:0000256" key="8">
    <source>
        <dbReference type="SAM" id="Coils"/>
    </source>
</evidence>
<evidence type="ECO:0000256" key="2">
    <source>
        <dbReference type="ARBA" id="ARBA00008263"/>
    </source>
</evidence>
<reference evidence="11 12" key="1">
    <citation type="submission" date="2024-02" db="EMBL/GenBank/DDBJ databases">
        <title>A novel Gemmatimonadota bacterium.</title>
        <authorList>
            <person name="Du Z.-J."/>
            <person name="Ye Y.-Q."/>
        </authorList>
    </citation>
    <scope>NUCLEOTIDE SEQUENCE [LARGE SCALE GENOMIC DNA]</scope>
    <source>
        <strain evidence="11 12">DH-20</strain>
    </source>
</reference>
<evidence type="ECO:0000256" key="4">
    <source>
        <dbReference type="ARBA" id="ARBA00023029"/>
    </source>
</evidence>
<keyword evidence="12" id="KW-1185">Reference proteome</keyword>
<comment type="caution">
    <text evidence="11">The sequence shown here is derived from an EMBL/GenBank/DDBJ whole genome shotgun (WGS) entry which is preliminary data.</text>
</comment>
<feature type="compositionally biased region" description="Low complexity" evidence="9">
    <location>
        <begin position="838"/>
        <end position="856"/>
    </location>
</feature>
<dbReference type="InterPro" id="IPR002205">
    <property type="entry name" value="Topo_IIA_dom_A"/>
</dbReference>
<evidence type="ECO:0000256" key="7">
    <source>
        <dbReference type="PROSITE-ProRule" id="PRU01384"/>
    </source>
</evidence>
<dbReference type="Gene3D" id="2.120.10.90">
    <property type="entry name" value="DNA gyrase/topoisomerase IV, subunit A, C-terminal"/>
    <property type="match status" value="1"/>
</dbReference>
<accession>A0ABU9E4I0</accession>
<dbReference type="Pfam" id="PF03989">
    <property type="entry name" value="DNA_gyraseA_C"/>
    <property type="match status" value="6"/>
</dbReference>
<dbReference type="RefSeq" id="WP_405276536.1">
    <property type="nucleotide sequence ID" value="NZ_JBBHLI010000001.1"/>
</dbReference>
<dbReference type="InterPro" id="IPR013758">
    <property type="entry name" value="Topo_IIA_A/C_ab"/>
</dbReference>
<evidence type="ECO:0000256" key="5">
    <source>
        <dbReference type="ARBA" id="ARBA00023125"/>
    </source>
</evidence>
<dbReference type="Pfam" id="PF00521">
    <property type="entry name" value="DNA_topoisoIV"/>
    <property type="match status" value="1"/>
</dbReference>
<evidence type="ECO:0000313" key="12">
    <source>
        <dbReference type="Proteomes" id="UP001484239"/>
    </source>
</evidence>
<keyword evidence="8" id="KW-0175">Coiled coil</keyword>
<dbReference type="NCBIfam" id="NF004043">
    <property type="entry name" value="PRK05560.1"/>
    <property type="match status" value="1"/>
</dbReference>
<dbReference type="Gene3D" id="1.10.268.10">
    <property type="entry name" value="Topoisomerase, domain 3"/>
    <property type="match status" value="1"/>
</dbReference>
<dbReference type="InterPro" id="IPR013760">
    <property type="entry name" value="Topo_IIA-like_dom_sf"/>
</dbReference>
<dbReference type="CDD" id="cd00187">
    <property type="entry name" value="TOP4c"/>
    <property type="match status" value="1"/>
</dbReference>
<dbReference type="Gene3D" id="3.90.199.10">
    <property type="entry name" value="Topoisomerase II, domain 5"/>
    <property type="match status" value="1"/>
</dbReference>
<evidence type="ECO:0000259" key="10">
    <source>
        <dbReference type="PROSITE" id="PS52040"/>
    </source>
</evidence>
<proteinExistence type="inferred from homology"/>
<feature type="domain" description="Topo IIA-type catalytic" evidence="10">
    <location>
        <begin position="36"/>
        <end position="508"/>
    </location>
</feature>
<evidence type="ECO:0000256" key="1">
    <source>
        <dbReference type="ARBA" id="ARBA00000185"/>
    </source>
</evidence>
<dbReference type="InterPro" id="IPR035516">
    <property type="entry name" value="Gyrase/topoIV_suA_C"/>
</dbReference>
<dbReference type="PANTHER" id="PTHR43493">
    <property type="entry name" value="DNA GYRASE/TOPOISOMERASE SUBUNIT A"/>
    <property type="match status" value="1"/>
</dbReference>
<dbReference type="Gene3D" id="3.30.1360.40">
    <property type="match status" value="1"/>
</dbReference>
<evidence type="ECO:0000256" key="6">
    <source>
        <dbReference type="ARBA" id="ARBA00023235"/>
    </source>
</evidence>
<comment type="catalytic activity">
    <reaction evidence="1 7">
        <text>ATP-dependent breakage, passage and rejoining of double-stranded DNA.</text>
        <dbReference type="EC" id="5.6.2.2"/>
    </reaction>
</comment>
<protein>
    <recommendedName>
        <fullName evidence="3">DNA topoisomerase (ATP-hydrolyzing)</fullName>
        <ecNumber evidence="3">5.6.2.2</ecNumber>
    </recommendedName>
</protein>
<name>A0ABU9E4I0_9BACT</name>
<feature type="active site" description="O-(5'-phospho-DNA)-tyrosine intermediate" evidence="7">
    <location>
        <position position="124"/>
    </location>
</feature>
<dbReference type="InterPro" id="IPR006691">
    <property type="entry name" value="GyrA/parC_rep"/>
</dbReference>
<keyword evidence="5 7" id="KW-0238">DNA-binding</keyword>
<dbReference type="GO" id="GO:0003918">
    <property type="term" value="F:DNA topoisomerase type II (double strand cut, ATP-hydrolyzing) activity"/>
    <property type="evidence" value="ECO:0007669"/>
    <property type="project" value="UniProtKB-EC"/>
</dbReference>
<dbReference type="SUPFAM" id="SSF56719">
    <property type="entry name" value="Type II DNA topoisomerase"/>
    <property type="match status" value="1"/>
</dbReference>
<gene>
    <name evidence="11" type="primary">gyrA</name>
    <name evidence="11" type="ORF">WI372_01410</name>
</gene>
<dbReference type="SMART" id="SM00434">
    <property type="entry name" value="TOP4c"/>
    <property type="match status" value="1"/>
</dbReference>
<sequence>MATTQKRERILNRPIVEEMKESFLDYSMSVIVARALPDVRDGLKPVHRRILYAMHELSLNPDRPYKKSATVVGDVLGKYHPHGDSAVYDAMVRMVQDFSLRYPLVDGQGNFGSIDGDSAAAYRYTEARLESLATELLENIGQDTVDFVDNFDGQRQEPRVLPGRIPNLLVNGSSGIAVGMSTNIPPHNLREVAAGIRQLAVDPDCTVDDLMRHVKGPDFPTGAFIVGDEGIADMYRTGRGRIVMRARIVKEALRGGKQQLVVMEVPYGVTKSKIVDQIVALSRKGQIDEVSDVRDESDRDGIRLVIELKRGAVVESVLKRLYKKTYLQATFGAIMLALDHGQPKEFDLKQILEKYRDHRIEVVVRRSRHLLEKAEAERHVVEGLLIALDHIDEVVRIIRASMNRAEASERLQDRFGLSEIQAGAILDMRLAKLTQLEGSDLKNKLEELKVTIADLRDILDNDERQLDVVLEELAEVVEKYGDERRTKILRDAEEDVAEVREEMADEDVVVTVSHEGFVKRMPMHLYRRRVSSGKALAGMEKYEDDYIERLFVARTQGWILAFTEGGMCHFLPVLDLPESGRSSRGQSLYSLLPAADREDRIVAMVPVSDLEDADEERVLIFLSEGGQVKRTALSEFSNARSTGLIAAGVKDGDRIIEVALSDDTAEVMLFSQAGRAIRFAETDAPVQGRTAQGVKGIGLDKGDRVVGVLILRRDAGVLTVSDDGFGKRTPAAEFPLQKRGGLGTLFVPSSGKVAPVVAALEVSVDDSVMLVTAGGRTLSVAVDSVPVQGRRTQGKRLVKVPAGDRVVEVTRTAGGKPESEVGTAEADGGESGEGGEGAVAAGAAAEAPGSAEAGSAAAGGAGGDATSAAGDGGDAAGAATLDHDDEGGAAEVESPKPVNPSSDHGDSQLDLLGG</sequence>
<dbReference type="InterPro" id="IPR050220">
    <property type="entry name" value="Type_II_DNA_Topoisomerases"/>
</dbReference>
<evidence type="ECO:0000256" key="3">
    <source>
        <dbReference type="ARBA" id="ARBA00012895"/>
    </source>
</evidence>
<feature type="coiled-coil region" evidence="8">
    <location>
        <begin position="438"/>
        <end position="509"/>
    </location>
</feature>
<dbReference type="PANTHER" id="PTHR43493:SF5">
    <property type="entry name" value="DNA GYRASE SUBUNIT A, CHLOROPLASTIC_MITOCHONDRIAL"/>
    <property type="match status" value="1"/>
</dbReference>